<gene>
    <name evidence="2" type="ORF">FJD37_21710</name>
</gene>
<dbReference type="AlphaFoldDB" id="A0A5C5PSB1"/>
<comment type="caution">
    <text evidence="2">The sequence shown here is derived from an EMBL/GenBank/DDBJ whole genome shotgun (WGS) entry which is preliminary data.</text>
</comment>
<evidence type="ECO:0000313" key="2">
    <source>
        <dbReference type="EMBL" id="TWR82799.1"/>
    </source>
</evidence>
<evidence type="ECO:0000313" key="3">
    <source>
        <dbReference type="Proteomes" id="UP000317901"/>
    </source>
</evidence>
<reference evidence="2 3" key="1">
    <citation type="submission" date="2019-06" db="EMBL/GenBank/DDBJ databases">
        <title>Pseudomonas bimorpha sp. nov. isolated from bovine raw milk and skim milk concentrate.</title>
        <authorList>
            <person name="Hofmann K."/>
            <person name="Huptas C."/>
            <person name="Doll E."/>
            <person name="Scherer S."/>
            <person name="Wenning M."/>
        </authorList>
    </citation>
    <scope>NUCLEOTIDE SEQUENCE [LARGE SCALE GENOMIC DNA]</scope>
    <source>
        <strain evidence="2 3">DSM 108990</strain>
    </source>
</reference>
<name>A0A5C5PSB1_9PSED</name>
<protein>
    <submittedName>
        <fullName evidence="2">DUF4123 domain-containing protein</fullName>
    </submittedName>
</protein>
<accession>A0A5C5PSB1</accession>
<feature type="domain" description="DUF4123" evidence="1">
    <location>
        <begin position="22"/>
        <end position="139"/>
    </location>
</feature>
<organism evidence="2 3">
    <name type="scientific">Pseudomonas saxonica</name>
    <dbReference type="NCBI Taxonomy" id="2600598"/>
    <lineage>
        <taxon>Bacteria</taxon>
        <taxon>Pseudomonadati</taxon>
        <taxon>Pseudomonadota</taxon>
        <taxon>Gammaproteobacteria</taxon>
        <taxon>Pseudomonadales</taxon>
        <taxon>Pseudomonadaceae</taxon>
        <taxon>Pseudomonas</taxon>
    </lineage>
</organism>
<dbReference type="Pfam" id="PF13503">
    <property type="entry name" value="DUF4123"/>
    <property type="match status" value="1"/>
</dbReference>
<dbReference type="RefSeq" id="WP_146427456.1">
    <property type="nucleotide sequence ID" value="NZ_VFIP01000064.1"/>
</dbReference>
<dbReference type="OrthoDB" id="6980020at2"/>
<dbReference type="Proteomes" id="UP000317901">
    <property type="component" value="Unassembled WGS sequence"/>
</dbReference>
<dbReference type="InterPro" id="IPR025391">
    <property type="entry name" value="DUF4123"/>
</dbReference>
<evidence type="ECO:0000259" key="1">
    <source>
        <dbReference type="Pfam" id="PF13503"/>
    </source>
</evidence>
<proteinExistence type="predicted"/>
<sequence>MKLPSPVQWIEVQRKRGHELCLMLDTFDQKPVLKSLLNGRAHDRYSSLYSQTPIAELASIGPFLIVLDSGDTQPLTELLNSPERHWGWLVSIAAQDFAALVQHWRERILVGQRPDQGIYRFHDNRVLGRALPFLSPEALPAYMGPAISLCYWQGEHWLSADNPTPGQHPLPEQPQWLQVPLPPEQRARIRETNAHRFLLAHHQVAYLQLAEHRDPFAWLRQQREKAEGWGWHAPRQLELLLASSLSTPEFEMPVQWHPRPYEEPSEHFERVYQDAKLLQGKGAA</sequence>
<dbReference type="EMBL" id="VFIP01000064">
    <property type="protein sequence ID" value="TWR82799.1"/>
    <property type="molecule type" value="Genomic_DNA"/>
</dbReference>